<feature type="domain" description="ABC transporter" evidence="1">
    <location>
        <begin position="3"/>
        <end position="74"/>
    </location>
</feature>
<organism evidence="2 3">
    <name type="scientific">Lysinibacillus piscis</name>
    <dbReference type="NCBI Taxonomy" id="2518931"/>
    <lineage>
        <taxon>Bacteria</taxon>
        <taxon>Bacillati</taxon>
        <taxon>Bacillota</taxon>
        <taxon>Bacilli</taxon>
        <taxon>Bacillales</taxon>
        <taxon>Bacillaceae</taxon>
        <taxon>Lysinibacillus</taxon>
    </lineage>
</organism>
<protein>
    <submittedName>
        <fullName evidence="2">DNA topology modulation protein</fullName>
    </submittedName>
</protein>
<dbReference type="SUPFAM" id="SSF52540">
    <property type="entry name" value="P-loop containing nucleoside triphosphate hydrolases"/>
    <property type="match status" value="1"/>
</dbReference>
<dbReference type="PANTHER" id="PTHR37816">
    <property type="entry name" value="YALI0E33011P"/>
    <property type="match status" value="1"/>
</dbReference>
<dbReference type="Gene3D" id="3.40.50.300">
    <property type="entry name" value="P-loop containing nucleotide triphosphate hydrolases"/>
    <property type="match status" value="1"/>
</dbReference>
<evidence type="ECO:0000313" key="2">
    <source>
        <dbReference type="EMBL" id="GLC89731.1"/>
    </source>
</evidence>
<reference evidence="2" key="1">
    <citation type="submission" date="2022-08" db="EMBL/GenBank/DDBJ databases">
        <title>Draft genome sequence of Lysinibacillus sp. strain KH24.</title>
        <authorList>
            <person name="Kanbe H."/>
            <person name="Itoh H."/>
        </authorList>
    </citation>
    <scope>NUCLEOTIDE SEQUENCE</scope>
    <source>
        <strain evidence="2">KH24</strain>
    </source>
</reference>
<name>A0ABQ5NMX8_9BACI</name>
<dbReference type="Proteomes" id="UP001065593">
    <property type="component" value="Unassembled WGS sequence"/>
</dbReference>
<comment type="caution">
    <text evidence="2">The sequence shown here is derived from an EMBL/GenBank/DDBJ whole genome shotgun (WGS) entry which is preliminary data.</text>
</comment>
<dbReference type="EMBL" id="BRZA01000004">
    <property type="protein sequence ID" value="GLC89731.1"/>
    <property type="molecule type" value="Genomic_DNA"/>
</dbReference>
<sequence length="170" mass="20236">MKEKIHIIGSVGSGKSTLARQIASNCKMNYIELDNIVWERHAHGDMRRSDEAISQLIQQVVQQNEWVTEGAHCKHWVTPLFEQADYIIHLQPSYFTRLWRIHKRFFKQVLKLEKSNYKPTLHMLLDMYKWNHSYEKTGQWKIKERLQPFQDKVVTIKSQKAIEETLKSLS</sequence>
<evidence type="ECO:0000259" key="1">
    <source>
        <dbReference type="Pfam" id="PF00005"/>
    </source>
</evidence>
<dbReference type="InterPro" id="IPR052922">
    <property type="entry name" value="Cytidylate_Kinase-2"/>
</dbReference>
<keyword evidence="3" id="KW-1185">Reference proteome</keyword>
<gene>
    <name evidence="2" type="ORF">LYSBPC_28580</name>
</gene>
<dbReference type="RefSeq" id="WP_264989596.1">
    <property type="nucleotide sequence ID" value="NZ_BRZA01000004.1"/>
</dbReference>
<evidence type="ECO:0000313" key="3">
    <source>
        <dbReference type="Proteomes" id="UP001065593"/>
    </source>
</evidence>
<accession>A0ABQ5NMX8</accession>
<dbReference type="Pfam" id="PF00005">
    <property type="entry name" value="ABC_tran"/>
    <property type="match status" value="1"/>
</dbReference>
<dbReference type="InterPro" id="IPR003439">
    <property type="entry name" value="ABC_transporter-like_ATP-bd"/>
</dbReference>
<dbReference type="InterPro" id="IPR027417">
    <property type="entry name" value="P-loop_NTPase"/>
</dbReference>
<dbReference type="PANTHER" id="PTHR37816:SF2">
    <property type="entry name" value="DNA TOPOLOGY MODULATION PROTEIN FLAR-RELATED PROTEIN"/>
    <property type="match status" value="1"/>
</dbReference>
<proteinExistence type="predicted"/>